<feature type="domain" description="NIF system FeS cluster assembly NifU C-terminal" evidence="8">
    <location>
        <begin position="568"/>
        <end position="637"/>
    </location>
</feature>
<evidence type="ECO:0000259" key="8">
    <source>
        <dbReference type="Pfam" id="PF01106"/>
    </source>
</evidence>
<dbReference type="InterPro" id="IPR041854">
    <property type="entry name" value="BFD-like_2Fe2S-bd_dom_sf"/>
</dbReference>
<evidence type="ECO:0000256" key="1">
    <source>
        <dbReference type="ARBA" id="ARBA00015278"/>
    </source>
</evidence>
<keyword evidence="3" id="KW-0479">Metal-binding</keyword>
<dbReference type="CDD" id="cd00081">
    <property type="entry name" value="Hint"/>
    <property type="match status" value="1"/>
</dbReference>
<evidence type="ECO:0000256" key="3">
    <source>
        <dbReference type="ARBA" id="ARBA00022723"/>
    </source>
</evidence>
<evidence type="ECO:0000256" key="2">
    <source>
        <dbReference type="ARBA" id="ARBA00022714"/>
    </source>
</evidence>
<dbReference type="InterPro" id="IPR001075">
    <property type="entry name" value="NIF_FeS_clus_asmbl_NifU_C"/>
</dbReference>
<evidence type="ECO:0000256" key="4">
    <source>
        <dbReference type="ARBA" id="ARBA00023004"/>
    </source>
</evidence>
<dbReference type="Pfam" id="PF04324">
    <property type="entry name" value="Fer2_BFD"/>
    <property type="match status" value="1"/>
</dbReference>
<dbReference type="NCBIfam" id="TIGR01443">
    <property type="entry name" value="intein_Cterm"/>
    <property type="match status" value="1"/>
</dbReference>
<evidence type="ECO:0000256" key="5">
    <source>
        <dbReference type="ARBA" id="ARBA00023014"/>
    </source>
</evidence>
<keyword evidence="6" id="KW-0535">Nitrogen fixation</keyword>
<dbReference type="Pfam" id="PF01106">
    <property type="entry name" value="NifU"/>
    <property type="match status" value="1"/>
</dbReference>
<dbReference type="SUPFAM" id="SSF82649">
    <property type="entry name" value="SufE/NifU"/>
    <property type="match status" value="1"/>
</dbReference>
<dbReference type="Pfam" id="PF01592">
    <property type="entry name" value="NifU_N"/>
    <property type="match status" value="1"/>
</dbReference>
<evidence type="ECO:0000259" key="10">
    <source>
        <dbReference type="Pfam" id="PF04324"/>
    </source>
</evidence>
<evidence type="ECO:0000256" key="7">
    <source>
        <dbReference type="ARBA" id="ARBA00034078"/>
    </source>
</evidence>
<dbReference type="PANTHER" id="PTHR10093">
    <property type="entry name" value="IRON-SULFUR CLUSTER ASSEMBLY ENZYME NIFU HOMOLOG"/>
    <property type="match status" value="1"/>
</dbReference>
<dbReference type="Gene3D" id="3.30.300.130">
    <property type="entry name" value="Fe-S cluster assembly (FSCA)"/>
    <property type="match status" value="1"/>
</dbReference>
<dbReference type="EMBL" id="FPHE01000129">
    <property type="protein sequence ID" value="SFV64067.1"/>
    <property type="molecule type" value="Genomic_DNA"/>
</dbReference>
<dbReference type="InterPro" id="IPR030934">
    <property type="entry name" value="Intein_C"/>
</dbReference>
<dbReference type="Gene3D" id="2.170.16.10">
    <property type="entry name" value="Hedgehog/Intein (Hint) domain"/>
    <property type="match status" value="1"/>
</dbReference>
<dbReference type="InterPro" id="IPR002871">
    <property type="entry name" value="NIF_FeS_clus_asmbl_NifU_N"/>
</dbReference>
<dbReference type="InterPro" id="IPR007419">
    <property type="entry name" value="BFD-like_2Fe2S-bd_dom"/>
</dbReference>
<dbReference type="GO" id="GO:0051537">
    <property type="term" value="F:2 iron, 2 sulfur cluster binding"/>
    <property type="evidence" value="ECO:0007669"/>
    <property type="project" value="UniProtKB-KW"/>
</dbReference>
<dbReference type="InterPro" id="IPR036844">
    <property type="entry name" value="Hint_dom_sf"/>
</dbReference>
<gene>
    <name evidence="11" type="ORF">MNB_SV-12-1045</name>
</gene>
<evidence type="ECO:0000259" key="9">
    <source>
        <dbReference type="Pfam" id="PF01592"/>
    </source>
</evidence>
<keyword evidence="2" id="KW-0001">2Fe-2S</keyword>
<organism evidence="11">
    <name type="scientific">hydrothermal vent metagenome</name>
    <dbReference type="NCBI Taxonomy" id="652676"/>
    <lineage>
        <taxon>unclassified sequences</taxon>
        <taxon>metagenomes</taxon>
        <taxon>ecological metagenomes</taxon>
    </lineage>
</organism>
<evidence type="ECO:0000313" key="11">
    <source>
        <dbReference type="EMBL" id="SFV64067.1"/>
    </source>
</evidence>
<protein>
    <recommendedName>
        <fullName evidence="1">Nitrogen fixation protein NifU</fullName>
    </recommendedName>
</protein>
<dbReference type="CDD" id="cd06664">
    <property type="entry name" value="IscU_like"/>
    <property type="match status" value="1"/>
</dbReference>
<keyword evidence="4" id="KW-0408">Iron</keyword>
<dbReference type="SUPFAM" id="SSF51294">
    <property type="entry name" value="Hedgehog/intein (Hint) domain"/>
    <property type="match status" value="1"/>
</dbReference>
<dbReference type="GO" id="GO:0005506">
    <property type="term" value="F:iron ion binding"/>
    <property type="evidence" value="ECO:0007669"/>
    <property type="project" value="InterPro"/>
</dbReference>
<name>A0A1W1CEA5_9ZZZZ</name>
<dbReference type="Gene3D" id="1.10.10.1100">
    <property type="entry name" value="BFD-like [2Fe-2S]-binding domain"/>
    <property type="match status" value="1"/>
</dbReference>
<dbReference type="PROSITE" id="PS50818">
    <property type="entry name" value="INTEIN_C_TER"/>
    <property type="match status" value="1"/>
</dbReference>
<accession>A0A1W1CEA5</accession>
<dbReference type="InterPro" id="IPR034904">
    <property type="entry name" value="FSCA_dom_sf"/>
</dbReference>
<feature type="domain" description="NIF system FeS cluster assembly NifU N-terminal" evidence="9">
    <location>
        <begin position="14"/>
        <end position="132"/>
    </location>
</feature>
<proteinExistence type="predicted"/>
<dbReference type="SUPFAM" id="SSF117916">
    <property type="entry name" value="Fe-S cluster assembly (FSCA) domain-like"/>
    <property type="match status" value="1"/>
</dbReference>
<feature type="domain" description="BFD-like [2Fe-2S]-binding" evidence="10">
    <location>
        <begin position="476"/>
        <end position="518"/>
    </location>
</feature>
<dbReference type="Gene3D" id="3.90.1010.10">
    <property type="match status" value="1"/>
</dbReference>
<dbReference type="AlphaFoldDB" id="A0A1W1CEA5"/>
<comment type="cofactor">
    <cofactor evidence="7">
        <name>[2Fe-2S] cluster</name>
        <dbReference type="ChEBI" id="CHEBI:190135"/>
    </cofactor>
</comment>
<keyword evidence="5" id="KW-0411">Iron-sulfur</keyword>
<evidence type="ECO:0000256" key="6">
    <source>
        <dbReference type="ARBA" id="ARBA00023231"/>
    </source>
</evidence>
<reference evidence="11" key="1">
    <citation type="submission" date="2016-10" db="EMBL/GenBank/DDBJ databases">
        <authorList>
            <person name="de Groot N.N."/>
        </authorList>
    </citation>
    <scope>NUCLEOTIDE SEQUENCE</scope>
</reference>
<sequence>MGIDSLIGGTIWDEYSQKVTDLMNNPRNMGEITTEEAEAMGGKLIVADFGAESCGDAVRLYWVVNPNTDVIMESKFKSFGCGTAIASSDTMAELCKYKTVDDAVKITNIDVEMAMRDTPDVPAVPPQKMHCSPYFMPVLTPKGKVPIGEIREGDEVAVYTKNGLENTKVKRVIYYKVPKDYLVRVYLKTESNGRPAFFIFTKDHKLLDNSGKWIEVQNLANGDIVSHIHESEIRSYSQTYDNRMFNPETARKTAEKLKEATHFKTQKFAEQYAQHNKTRGTTKGGKNKVEEKYENYFNERSLPIRFVGDGTFWRFNADKTKSMNPDFVFEEENKVVEVTTSKLPFRDFNKYKKERVEDFKGIGFDCFIIDDLNFDENKFLNWAHNGYTVSPYRDMNGVHELTPRDWGTIERNNYKIEIDENDMATVYTLEVEHEEHNYIQNGVISKNCSVMAYDVIKKAAAQYKGVDMESFESEVIVCECARVSLSTLREVIRLNDLTTIEQITDYTKAGAFCKSCIRPGGHEAKDIYLVDLLEEYEKEKMAKTADSLAGGGAVDFGQMTVVQKLKAVDRVIDDNIRQMLIMDGGDMEIIDIKDNGVHFDIYIRYLGACNGCASASTGTLFAIENVLKEKLDENIRVLPI</sequence>
<dbReference type="GO" id="GO:0016226">
    <property type="term" value="P:iron-sulfur cluster assembly"/>
    <property type="evidence" value="ECO:0007669"/>
    <property type="project" value="InterPro"/>
</dbReference>